<dbReference type="EMBL" id="GBZX01002364">
    <property type="protein sequence ID" value="JAG90376.1"/>
    <property type="molecule type" value="mRNA"/>
</dbReference>
<dbReference type="Gene3D" id="2.40.128.20">
    <property type="match status" value="1"/>
</dbReference>
<sequence>SANATLGSQIPCLCARVSFKEVAEKEATILYQFSRSETERQTGAKPVALKKTDEAYKNDNEIIAKHVVNQKLAPEVFRVLYADYKSCAVLQSPSLGAQVWVEREFLLHQRDVPYLCQLVYQLAGQEIRHMVFHWKHCPQRKSFTENIEATPSLSVRGTTK</sequence>
<evidence type="ECO:0000313" key="1">
    <source>
        <dbReference type="EMBL" id="JAG90376.1"/>
    </source>
</evidence>
<protein>
    <submittedName>
        <fullName evidence="1">Uncharacterized protein</fullName>
    </submittedName>
</protein>
<dbReference type="InterPro" id="IPR002970">
    <property type="entry name" value="Tick_his-bd"/>
</dbReference>
<reference evidence="1" key="1">
    <citation type="journal article" date="2015" name="PLoS ONE">
        <title>An Insight into the Sialome of the Lone Star Tick, Amblyomma americanum, with a Glimpse on Its Time Dependent Gene Expression.</title>
        <authorList>
            <person name="Karim S."/>
            <person name="Ribeiro J.M."/>
        </authorList>
    </citation>
    <scope>NUCLEOTIDE SEQUENCE</scope>
    <source>
        <tissue evidence="1">Salivary gland</tissue>
    </source>
</reference>
<accession>A0A0C9RSU1</accession>
<dbReference type="AlphaFoldDB" id="A0A0C9RSU1"/>
<dbReference type="InterPro" id="IPR012674">
    <property type="entry name" value="Calycin"/>
</dbReference>
<dbReference type="Pfam" id="PF02098">
    <property type="entry name" value="His_binding"/>
    <property type="match status" value="1"/>
</dbReference>
<dbReference type="SUPFAM" id="SSF50814">
    <property type="entry name" value="Lipocalins"/>
    <property type="match status" value="1"/>
</dbReference>
<feature type="non-terminal residue" evidence="1">
    <location>
        <position position="1"/>
    </location>
</feature>
<proteinExistence type="evidence at transcript level"/>
<dbReference type="GO" id="GO:0030682">
    <property type="term" value="P:symbiont-mediated perturbation of host defenses"/>
    <property type="evidence" value="ECO:0007669"/>
    <property type="project" value="InterPro"/>
</dbReference>
<dbReference type="GO" id="GO:0043176">
    <property type="term" value="F:amine binding"/>
    <property type="evidence" value="ECO:0007669"/>
    <property type="project" value="InterPro"/>
</dbReference>
<name>A0A0C9RSU1_AMBAM</name>
<feature type="non-terminal residue" evidence="1">
    <location>
        <position position="160"/>
    </location>
</feature>
<organism evidence="1">
    <name type="scientific">Amblyomma americanum</name>
    <name type="common">Lone star tick</name>
    <dbReference type="NCBI Taxonomy" id="6943"/>
    <lineage>
        <taxon>Eukaryota</taxon>
        <taxon>Metazoa</taxon>
        <taxon>Ecdysozoa</taxon>
        <taxon>Arthropoda</taxon>
        <taxon>Chelicerata</taxon>
        <taxon>Arachnida</taxon>
        <taxon>Acari</taxon>
        <taxon>Parasitiformes</taxon>
        <taxon>Ixodida</taxon>
        <taxon>Ixodoidea</taxon>
        <taxon>Ixodidae</taxon>
        <taxon>Amblyomminae</taxon>
        <taxon>Amblyomma</taxon>
    </lineage>
</organism>